<name>A0A9N8H2B3_9STRA</name>
<dbReference type="AlphaFoldDB" id="A0A9N8H2B3"/>
<reference evidence="3" key="1">
    <citation type="submission" date="2020-06" db="EMBL/GenBank/DDBJ databases">
        <authorList>
            <consortium name="Plant Systems Biology data submission"/>
        </authorList>
    </citation>
    <scope>NUCLEOTIDE SEQUENCE</scope>
    <source>
        <strain evidence="3">D6</strain>
    </source>
</reference>
<dbReference type="Proteomes" id="UP001153069">
    <property type="component" value="Unassembled WGS sequence"/>
</dbReference>
<keyword evidence="4" id="KW-1185">Reference proteome</keyword>
<dbReference type="OrthoDB" id="187447at2759"/>
<dbReference type="PANTHER" id="PTHR13068">
    <property type="entry name" value="CGI-12 PROTEIN-RELATED"/>
    <property type="match status" value="1"/>
</dbReference>
<dbReference type="Pfam" id="PF02536">
    <property type="entry name" value="mTERF"/>
    <property type="match status" value="2"/>
</dbReference>
<dbReference type="PANTHER" id="PTHR13068:SF112">
    <property type="entry name" value="TRANSCRIPTION TERMINATION FACTOR 3, MITOCHONDRIAL"/>
    <property type="match status" value="1"/>
</dbReference>
<evidence type="ECO:0000313" key="4">
    <source>
        <dbReference type="Proteomes" id="UP001153069"/>
    </source>
</evidence>
<evidence type="ECO:0000313" key="3">
    <source>
        <dbReference type="EMBL" id="CAB9498176.1"/>
    </source>
</evidence>
<accession>A0A9N8H2B3</accession>
<dbReference type="InterPro" id="IPR038538">
    <property type="entry name" value="MTERF_sf"/>
</dbReference>
<protein>
    <submittedName>
        <fullName evidence="3">Mitochondrial transcription termination</fullName>
    </submittedName>
</protein>
<comment type="caution">
    <text evidence="3">The sequence shown here is derived from an EMBL/GenBank/DDBJ whole genome shotgun (WGS) entry which is preliminary data.</text>
</comment>
<comment type="similarity">
    <text evidence="1">Belongs to the mTERF family.</text>
</comment>
<dbReference type="GO" id="GO:0003676">
    <property type="term" value="F:nucleic acid binding"/>
    <property type="evidence" value="ECO:0007669"/>
    <property type="project" value="InterPro"/>
</dbReference>
<sequence>MDWIQEYLDINDKTLKKIFTKCPSIVGQNLTTLEGKMKYYQETLGWSIKDVATVMTTSRIITLSTEFNIEPKRQWLSNTFNATKNDISKLIKKNPGLLSANVDDMVDRLEFLQDQLELHSSEAKQKLVWKVPCALALTKDTLNSKVTWFQSSSLGLTKREMAKAIRSRPTLLTSSIEMNLEPSLKWLNDRFGQAAARKMIMSNPPILGYSISEKIEPRLDYLEGTFGLNDTELSIMVCKLPSILGLNQASLEEKLQFYATCVGSRPETLEFISRNPRLLSASLDKRLIPRWEQVLEFKLPERGFRVPMLTMACYPSAQWEKYLARRKMLILESQQTLK</sequence>
<evidence type="ECO:0000256" key="1">
    <source>
        <dbReference type="ARBA" id="ARBA00007692"/>
    </source>
</evidence>
<dbReference type="SMART" id="SM00733">
    <property type="entry name" value="Mterf"/>
    <property type="match status" value="8"/>
</dbReference>
<proteinExistence type="inferred from homology"/>
<gene>
    <name evidence="3" type="ORF">SEMRO_32_G021130.1</name>
</gene>
<organism evidence="3 4">
    <name type="scientific">Seminavis robusta</name>
    <dbReference type="NCBI Taxonomy" id="568900"/>
    <lineage>
        <taxon>Eukaryota</taxon>
        <taxon>Sar</taxon>
        <taxon>Stramenopiles</taxon>
        <taxon>Ochrophyta</taxon>
        <taxon>Bacillariophyta</taxon>
        <taxon>Bacillariophyceae</taxon>
        <taxon>Bacillariophycidae</taxon>
        <taxon>Naviculales</taxon>
        <taxon>Naviculaceae</taxon>
        <taxon>Seminavis</taxon>
    </lineage>
</organism>
<dbReference type="InterPro" id="IPR003690">
    <property type="entry name" value="MTERF"/>
</dbReference>
<keyword evidence="2" id="KW-0809">Transit peptide</keyword>
<evidence type="ECO:0000256" key="2">
    <source>
        <dbReference type="ARBA" id="ARBA00022946"/>
    </source>
</evidence>
<dbReference type="Gene3D" id="1.25.70.10">
    <property type="entry name" value="Transcription termination factor 3, mitochondrial"/>
    <property type="match status" value="2"/>
</dbReference>
<dbReference type="EMBL" id="CAICTM010000032">
    <property type="protein sequence ID" value="CAB9498176.1"/>
    <property type="molecule type" value="Genomic_DNA"/>
</dbReference>